<protein>
    <submittedName>
        <fullName evidence="3">Uncharacterized protein</fullName>
    </submittedName>
</protein>
<dbReference type="Proteomes" id="UP001194468">
    <property type="component" value="Unassembled WGS sequence"/>
</dbReference>
<feature type="compositionally biased region" description="Polar residues" evidence="1">
    <location>
        <begin position="366"/>
        <end position="385"/>
    </location>
</feature>
<sequence>MPAVVASVTGPTSSVTASESHSSSLSPGSIAGIVIGTLLGAALLISLVLYLLERRSQHKFTRVANSARPNARPSTSSDPFMSPTSWPPLPAPSQVLSLGTPPRLDLVLAGTRDSQDSFFDLGEIDRVMVSGTVSPSSIPSLQPGLDNTPPHTWHTSGDGATAPCTPKRSQQTLFLHRILKSRAQASDGVSLAYRSSLGFSQRRSVSLDSSDVYPDDERLLAEAERTTLRDAETAEEEAAAEGEEEESTDSIYSQPSAPLDHSGSSSGQSRTSALSTGLPPVAEVPDIPGVLQGQTISRSVSIAASSSLDAQLSHGTPSRPRSSVVDQSGAVFPLLTSVNFGTRSTTSGTPPGSILLSAGLGSGSSNRTSRYPSLTMSSLEQSSHSGPDWHHPPSGLAGLNALQVGPLVNPHSPVEGRPEQEEMHAVPVPVKRAHLRESLASSIPEVKRMDVTQCEVARIDVAL</sequence>
<evidence type="ECO:0000256" key="2">
    <source>
        <dbReference type="SAM" id="Phobius"/>
    </source>
</evidence>
<feature type="compositionally biased region" description="Low complexity" evidence="1">
    <location>
        <begin position="262"/>
        <end position="276"/>
    </location>
</feature>
<feature type="region of interest" description="Disordered" evidence="1">
    <location>
        <begin position="225"/>
        <end position="281"/>
    </location>
</feature>
<accession>A0AAD4BMK9</accession>
<feature type="region of interest" description="Disordered" evidence="1">
    <location>
        <begin position="340"/>
        <end position="392"/>
    </location>
</feature>
<name>A0AAD4BMK9_BOLED</name>
<keyword evidence="2" id="KW-0472">Membrane</keyword>
<evidence type="ECO:0000256" key="1">
    <source>
        <dbReference type="SAM" id="MobiDB-lite"/>
    </source>
</evidence>
<dbReference type="AlphaFoldDB" id="A0AAD4BMK9"/>
<feature type="region of interest" description="Disordered" evidence="1">
    <location>
        <begin position="63"/>
        <end position="84"/>
    </location>
</feature>
<keyword evidence="2" id="KW-1133">Transmembrane helix</keyword>
<dbReference type="EMBL" id="WHUW01000026">
    <property type="protein sequence ID" value="KAF8435152.1"/>
    <property type="molecule type" value="Genomic_DNA"/>
</dbReference>
<keyword evidence="2" id="KW-0812">Transmembrane</keyword>
<reference evidence="3" key="1">
    <citation type="submission" date="2019-10" db="EMBL/GenBank/DDBJ databases">
        <authorList>
            <consortium name="DOE Joint Genome Institute"/>
            <person name="Kuo A."/>
            <person name="Miyauchi S."/>
            <person name="Kiss E."/>
            <person name="Drula E."/>
            <person name="Kohler A."/>
            <person name="Sanchez-Garcia M."/>
            <person name="Andreopoulos B."/>
            <person name="Barry K.W."/>
            <person name="Bonito G."/>
            <person name="Buee M."/>
            <person name="Carver A."/>
            <person name="Chen C."/>
            <person name="Cichocki N."/>
            <person name="Clum A."/>
            <person name="Culley D."/>
            <person name="Crous P.W."/>
            <person name="Fauchery L."/>
            <person name="Girlanda M."/>
            <person name="Hayes R."/>
            <person name="Keri Z."/>
            <person name="LaButti K."/>
            <person name="Lipzen A."/>
            <person name="Lombard V."/>
            <person name="Magnuson J."/>
            <person name="Maillard F."/>
            <person name="Morin E."/>
            <person name="Murat C."/>
            <person name="Nolan M."/>
            <person name="Ohm R."/>
            <person name="Pangilinan J."/>
            <person name="Pereira M."/>
            <person name="Perotto S."/>
            <person name="Peter M."/>
            <person name="Riley R."/>
            <person name="Sitrit Y."/>
            <person name="Stielow B."/>
            <person name="Szollosi G."/>
            <person name="Zifcakova L."/>
            <person name="Stursova M."/>
            <person name="Spatafora J.W."/>
            <person name="Tedersoo L."/>
            <person name="Vaario L.-M."/>
            <person name="Yamada A."/>
            <person name="Yan M."/>
            <person name="Wang P."/>
            <person name="Xu J."/>
            <person name="Bruns T."/>
            <person name="Baldrian P."/>
            <person name="Vilgalys R."/>
            <person name="Henrissat B."/>
            <person name="Grigoriev I.V."/>
            <person name="Hibbett D."/>
            <person name="Nagy L.G."/>
            <person name="Martin F.M."/>
        </authorList>
    </citation>
    <scope>NUCLEOTIDE SEQUENCE</scope>
    <source>
        <strain evidence="3">BED1</strain>
    </source>
</reference>
<organism evidence="3 4">
    <name type="scientific">Boletus edulis BED1</name>
    <dbReference type="NCBI Taxonomy" id="1328754"/>
    <lineage>
        <taxon>Eukaryota</taxon>
        <taxon>Fungi</taxon>
        <taxon>Dikarya</taxon>
        <taxon>Basidiomycota</taxon>
        <taxon>Agaricomycotina</taxon>
        <taxon>Agaricomycetes</taxon>
        <taxon>Agaricomycetidae</taxon>
        <taxon>Boletales</taxon>
        <taxon>Boletineae</taxon>
        <taxon>Boletaceae</taxon>
        <taxon>Boletoideae</taxon>
        <taxon>Boletus</taxon>
    </lineage>
</organism>
<feature type="region of interest" description="Disordered" evidence="1">
    <location>
        <begin position="1"/>
        <end position="26"/>
    </location>
</feature>
<feature type="compositionally biased region" description="Low complexity" evidence="1">
    <location>
        <begin position="341"/>
        <end position="365"/>
    </location>
</feature>
<feature type="compositionally biased region" description="Low complexity" evidence="1">
    <location>
        <begin position="13"/>
        <end position="26"/>
    </location>
</feature>
<feature type="transmembrane region" description="Helical" evidence="2">
    <location>
        <begin position="30"/>
        <end position="52"/>
    </location>
</feature>
<evidence type="ECO:0000313" key="3">
    <source>
        <dbReference type="EMBL" id="KAF8435152.1"/>
    </source>
</evidence>
<evidence type="ECO:0000313" key="4">
    <source>
        <dbReference type="Proteomes" id="UP001194468"/>
    </source>
</evidence>
<feature type="compositionally biased region" description="Acidic residues" evidence="1">
    <location>
        <begin position="233"/>
        <end position="248"/>
    </location>
</feature>
<reference evidence="3" key="2">
    <citation type="journal article" date="2020" name="Nat. Commun.">
        <title>Large-scale genome sequencing of mycorrhizal fungi provides insights into the early evolution of symbiotic traits.</title>
        <authorList>
            <person name="Miyauchi S."/>
            <person name="Kiss E."/>
            <person name="Kuo A."/>
            <person name="Drula E."/>
            <person name="Kohler A."/>
            <person name="Sanchez-Garcia M."/>
            <person name="Morin E."/>
            <person name="Andreopoulos B."/>
            <person name="Barry K.W."/>
            <person name="Bonito G."/>
            <person name="Buee M."/>
            <person name="Carver A."/>
            <person name="Chen C."/>
            <person name="Cichocki N."/>
            <person name="Clum A."/>
            <person name="Culley D."/>
            <person name="Crous P.W."/>
            <person name="Fauchery L."/>
            <person name="Girlanda M."/>
            <person name="Hayes R.D."/>
            <person name="Keri Z."/>
            <person name="LaButti K."/>
            <person name="Lipzen A."/>
            <person name="Lombard V."/>
            <person name="Magnuson J."/>
            <person name="Maillard F."/>
            <person name="Murat C."/>
            <person name="Nolan M."/>
            <person name="Ohm R.A."/>
            <person name="Pangilinan J."/>
            <person name="Pereira M.F."/>
            <person name="Perotto S."/>
            <person name="Peter M."/>
            <person name="Pfister S."/>
            <person name="Riley R."/>
            <person name="Sitrit Y."/>
            <person name="Stielow J.B."/>
            <person name="Szollosi G."/>
            <person name="Zifcakova L."/>
            <person name="Stursova M."/>
            <person name="Spatafora J.W."/>
            <person name="Tedersoo L."/>
            <person name="Vaario L.M."/>
            <person name="Yamada A."/>
            <person name="Yan M."/>
            <person name="Wang P."/>
            <person name="Xu J."/>
            <person name="Bruns T."/>
            <person name="Baldrian P."/>
            <person name="Vilgalys R."/>
            <person name="Dunand C."/>
            <person name="Henrissat B."/>
            <person name="Grigoriev I.V."/>
            <person name="Hibbett D."/>
            <person name="Nagy L.G."/>
            <person name="Martin F.M."/>
        </authorList>
    </citation>
    <scope>NUCLEOTIDE SEQUENCE</scope>
    <source>
        <strain evidence="3">BED1</strain>
    </source>
</reference>
<proteinExistence type="predicted"/>
<gene>
    <name evidence="3" type="ORF">L210DRAFT_3648810</name>
</gene>
<keyword evidence="4" id="KW-1185">Reference proteome</keyword>
<comment type="caution">
    <text evidence="3">The sequence shown here is derived from an EMBL/GenBank/DDBJ whole genome shotgun (WGS) entry which is preliminary data.</text>
</comment>